<dbReference type="Proteomes" id="UP000234473">
    <property type="component" value="Unassembled WGS sequence"/>
</dbReference>
<accession>A0A2N5AC64</accession>
<proteinExistence type="predicted"/>
<evidence type="ECO:0000313" key="1">
    <source>
        <dbReference type="EMBL" id="PLP42450.1"/>
    </source>
</evidence>
<sequence length="97" mass="10801">MKDIDSLIKAARDNQNVATDQATDTVKDNRKMMGEMPEYKNTDELVDDAVRGALAKSDMTNEKQNKPVGDFIYILVSASLSDAEITDILKLYDGRTD</sequence>
<organism evidence="1 2">
    <name type="scientific">Klebsiella variicola</name>
    <dbReference type="NCBI Taxonomy" id="244366"/>
    <lineage>
        <taxon>Bacteria</taxon>
        <taxon>Pseudomonadati</taxon>
        <taxon>Pseudomonadota</taxon>
        <taxon>Gammaproteobacteria</taxon>
        <taxon>Enterobacterales</taxon>
        <taxon>Enterobacteriaceae</taxon>
        <taxon>Klebsiella/Raoultella group</taxon>
        <taxon>Klebsiella</taxon>
        <taxon>Klebsiella pneumoniae complex</taxon>
    </lineage>
</organism>
<reference evidence="1 2" key="1">
    <citation type="submission" date="2017-11" db="EMBL/GenBank/DDBJ databases">
        <authorList>
            <person name="Han C.G."/>
        </authorList>
    </citation>
    <scope>NUCLEOTIDE SEQUENCE [LARGE SCALE GENOMIC DNA]</scope>
    <source>
        <strain evidence="1 2">A5</strain>
    </source>
</reference>
<reference evidence="1 2" key="2">
    <citation type="submission" date="2018-01" db="EMBL/GenBank/DDBJ databases">
        <title>Genomic study of Klebsiella pneumoniae.</title>
        <authorList>
            <person name="Yang Y."/>
            <person name="Bicalho R."/>
        </authorList>
    </citation>
    <scope>NUCLEOTIDE SEQUENCE [LARGE SCALE GENOMIC DNA]</scope>
    <source>
        <strain evidence="1 2">A5</strain>
    </source>
</reference>
<name>A0A2N5AC64_KLEVA</name>
<gene>
    <name evidence="1" type="ORF">CWM98_21375</name>
</gene>
<evidence type="ECO:0000313" key="2">
    <source>
        <dbReference type="Proteomes" id="UP000234473"/>
    </source>
</evidence>
<dbReference type="EMBL" id="PICB01001277">
    <property type="protein sequence ID" value="PLP42450.1"/>
    <property type="molecule type" value="Genomic_DNA"/>
</dbReference>
<comment type="caution">
    <text evidence="1">The sequence shown here is derived from an EMBL/GenBank/DDBJ whole genome shotgun (WGS) entry which is preliminary data.</text>
</comment>
<dbReference type="AlphaFoldDB" id="A0A2N5AC64"/>
<feature type="non-terminal residue" evidence="1">
    <location>
        <position position="97"/>
    </location>
</feature>
<protein>
    <submittedName>
        <fullName evidence="1">Conjugal transfer protein</fullName>
    </submittedName>
</protein>